<evidence type="ECO:0000256" key="9">
    <source>
        <dbReference type="PIRSR" id="PIRSR001589-2"/>
    </source>
</evidence>
<reference evidence="11 12" key="1">
    <citation type="submission" date="2016-04" db="EMBL/GenBank/DDBJ databases">
        <authorList>
            <person name="Evans L.H."/>
            <person name="Alamgir A."/>
            <person name="Owens N."/>
            <person name="Weber N.D."/>
            <person name="Virtaneva K."/>
            <person name="Barbian K."/>
            <person name="Babar A."/>
            <person name="Rosenke K."/>
        </authorList>
    </citation>
    <scope>NUCLEOTIDE SEQUENCE [LARGE SCALE GENOMIC DNA]</scope>
    <source>
        <strain evidence="11 12">CCM 8644</strain>
    </source>
</reference>
<keyword evidence="8" id="KW-0061">Asparagine biosynthesis</keyword>
<keyword evidence="6 8" id="KW-0315">Glutamine amidotransferase</keyword>
<keyword evidence="8" id="KW-0028">Amino-acid biosynthesis</keyword>
<dbReference type="RefSeq" id="WP_068823387.1">
    <property type="nucleotide sequence ID" value="NZ_LWHJ01000030.1"/>
</dbReference>
<dbReference type="STRING" id="1826909.A5893_14480"/>
<reference evidence="11 12" key="2">
    <citation type="submission" date="2016-06" db="EMBL/GenBank/DDBJ databases">
        <title>Pedobacter psychrophilus sp. nov., isolated from Antarctic fragmentary rock.</title>
        <authorList>
            <person name="Svec P."/>
        </authorList>
    </citation>
    <scope>NUCLEOTIDE SEQUENCE [LARGE SCALE GENOMIC DNA]</scope>
    <source>
        <strain evidence="11 12">CCM 8644</strain>
    </source>
</reference>
<evidence type="ECO:0000313" key="11">
    <source>
        <dbReference type="EMBL" id="OAQ38615.1"/>
    </source>
</evidence>
<organism evidence="11 12">
    <name type="scientific">Pedobacter psychrophilus</name>
    <dbReference type="NCBI Taxonomy" id="1826909"/>
    <lineage>
        <taxon>Bacteria</taxon>
        <taxon>Pseudomonadati</taxon>
        <taxon>Bacteroidota</taxon>
        <taxon>Sphingobacteriia</taxon>
        <taxon>Sphingobacteriales</taxon>
        <taxon>Sphingobacteriaceae</taxon>
        <taxon>Pedobacter</taxon>
    </lineage>
</organism>
<name>A0A179DC34_9SPHI</name>
<dbReference type="InterPro" id="IPR006426">
    <property type="entry name" value="Asn_synth_AEB"/>
</dbReference>
<dbReference type="OrthoDB" id="9763290at2"/>
<protein>
    <recommendedName>
        <fullName evidence="3">asparagine synthase (glutamine-hydrolyzing)</fullName>
        <ecNumber evidence="3">6.3.5.4</ecNumber>
    </recommendedName>
</protein>
<evidence type="ECO:0000256" key="5">
    <source>
        <dbReference type="ARBA" id="ARBA00022840"/>
    </source>
</evidence>
<keyword evidence="4 9" id="KW-0547">Nucleotide-binding</keyword>
<dbReference type="CDD" id="cd01991">
    <property type="entry name" value="Asn_synthase_B_C"/>
    <property type="match status" value="1"/>
</dbReference>
<comment type="similarity">
    <text evidence="2">Belongs to the asparagine synthetase family.</text>
</comment>
<keyword evidence="5 9" id="KW-0067">ATP-binding</keyword>
<dbReference type="PIRSF" id="PIRSF001589">
    <property type="entry name" value="Asn_synthetase_glu-h"/>
    <property type="match status" value="1"/>
</dbReference>
<dbReference type="SUPFAM" id="SSF56235">
    <property type="entry name" value="N-terminal nucleophile aminohydrolases (Ntn hydrolases)"/>
    <property type="match status" value="1"/>
</dbReference>
<evidence type="ECO:0000256" key="7">
    <source>
        <dbReference type="ARBA" id="ARBA00048741"/>
    </source>
</evidence>
<feature type="binding site" evidence="9">
    <location>
        <begin position="363"/>
        <end position="364"/>
    </location>
    <ligand>
        <name>ATP</name>
        <dbReference type="ChEBI" id="CHEBI:30616"/>
    </ligand>
</feature>
<dbReference type="InterPro" id="IPR001962">
    <property type="entry name" value="Asn_synthase"/>
</dbReference>
<dbReference type="EC" id="6.3.5.4" evidence="3"/>
<dbReference type="SUPFAM" id="SSF52402">
    <property type="entry name" value="Adenine nucleotide alpha hydrolases-like"/>
    <property type="match status" value="1"/>
</dbReference>
<dbReference type="PANTHER" id="PTHR43284:SF1">
    <property type="entry name" value="ASPARAGINE SYNTHETASE"/>
    <property type="match status" value="1"/>
</dbReference>
<evidence type="ECO:0000256" key="2">
    <source>
        <dbReference type="ARBA" id="ARBA00005752"/>
    </source>
</evidence>
<dbReference type="Pfam" id="PF13537">
    <property type="entry name" value="GATase_7"/>
    <property type="match status" value="1"/>
</dbReference>
<dbReference type="InterPro" id="IPR017932">
    <property type="entry name" value="GATase_2_dom"/>
</dbReference>
<keyword evidence="12" id="KW-1185">Reference proteome</keyword>
<dbReference type="Gene3D" id="3.60.20.10">
    <property type="entry name" value="Glutamine Phosphoribosylpyrophosphate, subunit 1, domain 1"/>
    <property type="match status" value="1"/>
</dbReference>
<evidence type="ECO:0000313" key="12">
    <source>
        <dbReference type="Proteomes" id="UP000078459"/>
    </source>
</evidence>
<dbReference type="Proteomes" id="UP000078459">
    <property type="component" value="Unassembled WGS sequence"/>
</dbReference>
<dbReference type="GO" id="GO:0005524">
    <property type="term" value="F:ATP binding"/>
    <property type="evidence" value="ECO:0007669"/>
    <property type="project" value="UniProtKB-KW"/>
</dbReference>
<dbReference type="GO" id="GO:0005829">
    <property type="term" value="C:cytosol"/>
    <property type="evidence" value="ECO:0007669"/>
    <property type="project" value="TreeGrafter"/>
</dbReference>
<dbReference type="PROSITE" id="PS51278">
    <property type="entry name" value="GATASE_TYPE_2"/>
    <property type="match status" value="1"/>
</dbReference>
<dbReference type="InterPro" id="IPR033738">
    <property type="entry name" value="AsnB_N"/>
</dbReference>
<feature type="domain" description="Glutamine amidotransferase type-2" evidence="10">
    <location>
        <begin position="2"/>
        <end position="214"/>
    </location>
</feature>
<evidence type="ECO:0000256" key="4">
    <source>
        <dbReference type="ARBA" id="ARBA00022741"/>
    </source>
</evidence>
<dbReference type="InterPro" id="IPR029055">
    <property type="entry name" value="Ntn_hydrolases_N"/>
</dbReference>
<feature type="binding site" evidence="9">
    <location>
        <position position="102"/>
    </location>
    <ligand>
        <name>L-glutamine</name>
        <dbReference type="ChEBI" id="CHEBI:58359"/>
    </ligand>
</feature>
<dbReference type="CDD" id="cd00712">
    <property type="entry name" value="AsnB"/>
    <property type="match status" value="1"/>
</dbReference>
<proteinExistence type="inferred from homology"/>
<evidence type="ECO:0000256" key="1">
    <source>
        <dbReference type="ARBA" id="ARBA00005187"/>
    </source>
</evidence>
<dbReference type="InterPro" id="IPR014729">
    <property type="entry name" value="Rossmann-like_a/b/a_fold"/>
</dbReference>
<dbReference type="NCBIfam" id="TIGR01536">
    <property type="entry name" value="asn_synth_AEB"/>
    <property type="match status" value="1"/>
</dbReference>
<gene>
    <name evidence="11" type="ORF">A5893_14480</name>
</gene>
<dbReference type="EMBL" id="LWHJ01000030">
    <property type="protein sequence ID" value="OAQ38615.1"/>
    <property type="molecule type" value="Genomic_DNA"/>
</dbReference>
<dbReference type="PANTHER" id="PTHR43284">
    <property type="entry name" value="ASPARAGINE SYNTHETASE (GLUTAMINE-HYDROLYZING)"/>
    <property type="match status" value="1"/>
</dbReference>
<feature type="active site" description="For GATase activity" evidence="8">
    <location>
        <position position="2"/>
    </location>
</feature>
<sequence length="605" mass="69290">MCRIAGLFNKNDNPKRLNQLVRQMCELQKHGGPDDHGNFIDDTINLALGHQRLSILDPSPLGHQPMFLRDRYVIVFNGEIYNFKDLKKDLEKRGHTFNGNSDTEVILHAFEEWGTSSFLKLEGMFALAIYDQVQKELFLIRDSQGIKPLYYFHQENILAFASEVKAFSCLPIGLEKNLDWPLAFLTFGHLPEPITTLKNVFSLPKGCYAYLKLNQANHCEIINFTALAVAKLDISIPEAQELIDIALNNAIEKQLIADVPLGVFLSGGIDSSLIAMQAAKYQKDKLCTVSLHFPEINYSEKKYQDIISKNLPGKHISQEITKTDFNNHFEEILDAMDQPTSDGINTWFVSKAAQEAGLKAVLSGLGADELFGGYPSFQRIDKVPLLRSLGPLISSYAKISGNDALQRVAYLKNQKNPNYEYLFLRGFFNPIQLQKLFQISGNQQQQFLNDLTVPTAKVSPHQYDGVKASWYEQHYFMQNQLLKDADFMSMQHGLEIRVPFLDQQLINIVNQLPKQVLYSKHKPAKHLLIHAFKNLLPTQIWDRPKMGFTFPFQEWLKTHPKYLSLKESFSQNLPMQNMFKSYEQNKVHWSKIMSLMVLANFEAKY</sequence>
<dbReference type="Pfam" id="PF00733">
    <property type="entry name" value="Asn_synthase"/>
    <property type="match status" value="1"/>
</dbReference>
<dbReference type="GO" id="GO:0004066">
    <property type="term" value="F:asparagine synthase (glutamine-hydrolyzing) activity"/>
    <property type="evidence" value="ECO:0007669"/>
    <property type="project" value="UniProtKB-EC"/>
</dbReference>
<evidence type="ECO:0000256" key="6">
    <source>
        <dbReference type="ARBA" id="ARBA00022962"/>
    </source>
</evidence>
<dbReference type="InterPro" id="IPR051786">
    <property type="entry name" value="ASN_synthetase/amidase"/>
</dbReference>
<dbReference type="GO" id="GO:0006529">
    <property type="term" value="P:asparagine biosynthetic process"/>
    <property type="evidence" value="ECO:0007669"/>
    <property type="project" value="UniProtKB-KW"/>
</dbReference>
<dbReference type="Gene3D" id="3.40.50.620">
    <property type="entry name" value="HUPs"/>
    <property type="match status" value="1"/>
</dbReference>
<comment type="caution">
    <text evidence="11">The sequence shown here is derived from an EMBL/GenBank/DDBJ whole genome shotgun (WGS) entry which is preliminary data.</text>
</comment>
<accession>A0A179DC34</accession>
<comment type="pathway">
    <text evidence="1">Amino-acid biosynthesis; L-asparagine biosynthesis; L-asparagine from L-aspartate (L-Gln route): step 1/1.</text>
</comment>
<evidence type="ECO:0000256" key="3">
    <source>
        <dbReference type="ARBA" id="ARBA00012737"/>
    </source>
</evidence>
<evidence type="ECO:0000259" key="10">
    <source>
        <dbReference type="PROSITE" id="PS51278"/>
    </source>
</evidence>
<comment type="catalytic activity">
    <reaction evidence="7">
        <text>L-aspartate + L-glutamine + ATP + H2O = L-asparagine + L-glutamate + AMP + diphosphate + H(+)</text>
        <dbReference type="Rhea" id="RHEA:12228"/>
        <dbReference type="ChEBI" id="CHEBI:15377"/>
        <dbReference type="ChEBI" id="CHEBI:15378"/>
        <dbReference type="ChEBI" id="CHEBI:29985"/>
        <dbReference type="ChEBI" id="CHEBI:29991"/>
        <dbReference type="ChEBI" id="CHEBI:30616"/>
        <dbReference type="ChEBI" id="CHEBI:33019"/>
        <dbReference type="ChEBI" id="CHEBI:58048"/>
        <dbReference type="ChEBI" id="CHEBI:58359"/>
        <dbReference type="ChEBI" id="CHEBI:456215"/>
        <dbReference type="EC" id="6.3.5.4"/>
    </reaction>
</comment>
<evidence type="ECO:0000256" key="8">
    <source>
        <dbReference type="PIRSR" id="PIRSR001589-1"/>
    </source>
</evidence>
<dbReference type="AlphaFoldDB" id="A0A179DC34"/>